<keyword evidence="2" id="KW-1185">Reference proteome</keyword>
<evidence type="ECO:0000313" key="2">
    <source>
        <dbReference type="Proteomes" id="UP001055879"/>
    </source>
</evidence>
<evidence type="ECO:0000313" key="1">
    <source>
        <dbReference type="EMBL" id="KAI3770020.1"/>
    </source>
</evidence>
<reference evidence="2" key="1">
    <citation type="journal article" date="2022" name="Mol. Ecol. Resour.">
        <title>The genomes of chicory, endive, great burdock and yacon provide insights into Asteraceae palaeo-polyploidization history and plant inulin production.</title>
        <authorList>
            <person name="Fan W."/>
            <person name="Wang S."/>
            <person name="Wang H."/>
            <person name="Wang A."/>
            <person name="Jiang F."/>
            <person name="Liu H."/>
            <person name="Zhao H."/>
            <person name="Xu D."/>
            <person name="Zhang Y."/>
        </authorList>
    </citation>
    <scope>NUCLEOTIDE SEQUENCE [LARGE SCALE GENOMIC DNA]</scope>
    <source>
        <strain evidence="2">cv. Niubang</strain>
    </source>
</reference>
<organism evidence="1 2">
    <name type="scientific">Arctium lappa</name>
    <name type="common">Greater burdock</name>
    <name type="synonym">Lappa major</name>
    <dbReference type="NCBI Taxonomy" id="4217"/>
    <lineage>
        <taxon>Eukaryota</taxon>
        <taxon>Viridiplantae</taxon>
        <taxon>Streptophyta</taxon>
        <taxon>Embryophyta</taxon>
        <taxon>Tracheophyta</taxon>
        <taxon>Spermatophyta</taxon>
        <taxon>Magnoliopsida</taxon>
        <taxon>eudicotyledons</taxon>
        <taxon>Gunneridae</taxon>
        <taxon>Pentapetalae</taxon>
        <taxon>asterids</taxon>
        <taxon>campanulids</taxon>
        <taxon>Asterales</taxon>
        <taxon>Asteraceae</taxon>
        <taxon>Carduoideae</taxon>
        <taxon>Cardueae</taxon>
        <taxon>Arctiinae</taxon>
        <taxon>Arctium</taxon>
    </lineage>
</organism>
<proteinExistence type="predicted"/>
<gene>
    <name evidence="1" type="ORF">L6452_01140</name>
</gene>
<reference evidence="1 2" key="2">
    <citation type="journal article" date="2022" name="Mol. Ecol. Resour.">
        <title>The genomes of chicory, endive, great burdock and yacon provide insights into Asteraceae paleo-polyploidization history and plant inulin production.</title>
        <authorList>
            <person name="Fan W."/>
            <person name="Wang S."/>
            <person name="Wang H."/>
            <person name="Wang A."/>
            <person name="Jiang F."/>
            <person name="Liu H."/>
            <person name="Zhao H."/>
            <person name="Xu D."/>
            <person name="Zhang Y."/>
        </authorList>
    </citation>
    <scope>NUCLEOTIDE SEQUENCE [LARGE SCALE GENOMIC DNA]</scope>
    <source>
        <strain evidence="2">cv. Niubang</strain>
    </source>
</reference>
<protein>
    <submittedName>
        <fullName evidence="1">Uncharacterized protein</fullName>
    </submittedName>
</protein>
<dbReference type="EMBL" id="CM042047">
    <property type="protein sequence ID" value="KAI3770020.1"/>
    <property type="molecule type" value="Genomic_DNA"/>
</dbReference>
<dbReference type="Proteomes" id="UP001055879">
    <property type="component" value="Linkage Group LG01"/>
</dbReference>
<accession>A0ACB9FGP4</accession>
<comment type="caution">
    <text evidence="1">The sequence shown here is derived from an EMBL/GenBank/DDBJ whole genome shotgun (WGS) entry which is preliminary data.</text>
</comment>
<name>A0ACB9FGP4_ARCLA</name>
<sequence length="124" mass="14231">MIRSRRPIDNQVSTTIRLQVRNDVEPMDCDEDEFMNDDDDEDNESEDVEPAYESEDKEASEEDEDDGIQVVRQSITSEVVGDRGKEVVGDRGKFTPNVLVSHQLLIIDPVVVSNLFRIRPKRRP</sequence>